<evidence type="ECO:0000313" key="2">
    <source>
        <dbReference type="EMBL" id="KAK4012934.1"/>
    </source>
</evidence>
<reference evidence="2 3" key="1">
    <citation type="journal article" date="2023" name="Nucleic Acids Res.">
        <title>The hologenome of Daphnia magna reveals possible DNA methylation and microbiome-mediated evolution of the host genome.</title>
        <authorList>
            <person name="Chaturvedi A."/>
            <person name="Li X."/>
            <person name="Dhandapani V."/>
            <person name="Marshall H."/>
            <person name="Kissane S."/>
            <person name="Cuenca-Cambronero M."/>
            <person name="Asole G."/>
            <person name="Calvet F."/>
            <person name="Ruiz-Romero M."/>
            <person name="Marangio P."/>
            <person name="Guigo R."/>
            <person name="Rago D."/>
            <person name="Mirbahai L."/>
            <person name="Eastwood N."/>
            <person name="Colbourne J.K."/>
            <person name="Zhou J."/>
            <person name="Mallon E."/>
            <person name="Orsini L."/>
        </authorList>
    </citation>
    <scope>NUCLEOTIDE SEQUENCE [LARGE SCALE GENOMIC DNA]</scope>
    <source>
        <strain evidence="2">LRV0_1</strain>
    </source>
</reference>
<dbReference type="SUPFAM" id="SSF53098">
    <property type="entry name" value="Ribonuclease H-like"/>
    <property type="match status" value="1"/>
</dbReference>
<keyword evidence="3" id="KW-1185">Reference proteome</keyword>
<comment type="caution">
    <text evidence="2">The sequence shown here is derived from an EMBL/GenBank/DDBJ whole genome shotgun (WGS) entry which is preliminary data.</text>
</comment>
<dbReference type="Proteomes" id="UP001234178">
    <property type="component" value="Unassembled WGS sequence"/>
</dbReference>
<protein>
    <submittedName>
        <fullName evidence="2">Uncharacterized protein</fullName>
    </submittedName>
</protein>
<accession>A0ABQ9ZJ30</accession>
<dbReference type="PANTHER" id="PTHR46169">
    <property type="entry name" value="DNA REPLICATION-RELATED ELEMENT FACTOR, ISOFORM A"/>
    <property type="match status" value="1"/>
</dbReference>
<dbReference type="InterPro" id="IPR012337">
    <property type="entry name" value="RNaseH-like_sf"/>
</dbReference>
<dbReference type="EMBL" id="JAOYFB010000004">
    <property type="protein sequence ID" value="KAK4012934.1"/>
    <property type="molecule type" value="Genomic_DNA"/>
</dbReference>
<dbReference type="InterPro" id="IPR052717">
    <property type="entry name" value="Vacuolar_transposase_reg"/>
</dbReference>
<name>A0ABQ9ZJ30_9CRUS</name>
<proteinExistence type="predicted"/>
<evidence type="ECO:0000256" key="1">
    <source>
        <dbReference type="SAM" id="MobiDB-lite"/>
    </source>
</evidence>
<evidence type="ECO:0000313" key="3">
    <source>
        <dbReference type="Proteomes" id="UP001234178"/>
    </source>
</evidence>
<organism evidence="2 3">
    <name type="scientific">Daphnia magna</name>
    <dbReference type="NCBI Taxonomy" id="35525"/>
    <lineage>
        <taxon>Eukaryota</taxon>
        <taxon>Metazoa</taxon>
        <taxon>Ecdysozoa</taxon>
        <taxon>Arthropoda</taxon>
        <taxon>Crustacea</taxon>
        <taxon>Branchiopoda</taxon>
        <taxon>Diplostraca</taxon>
        <taxon>Cladocera</taxon>
        <taxon>Anomopoda</taxon>
        <taxon>Daphniidae</taxon>
        <taxon>Daphnia</taxon>
    </lineage>
</organism>
<dbReference type="PANTHER" id="PTHR46169:SF15">
    <property type="entry name" value="INNER CENTROMERE PROTEIN A-LIKE ISOFORM X1-RELATED"/>
    <property type="match status" value="1"/>
</dbReference>
<feature type="compositionally biased region" description="Basic and acidic residues" evidence="1">
    <location>
        <begin position="119"/>
        <end position="131"/>
    </location>
</feature>
<gene>
    <name evidence="2" type="ORF">OUZ56_025183</name>
</gene>
<feature type="region of interest" description="Disordered" evidence="1">
    <location>
        <begin position="119"/>
        <end position="175"/>
    </location>
</feature>
<feature type="compositionally biased region" description="Basic and acidic residues" evidence="1">
    <location>
        <begin position="140"/>
        <end position="151"/>
    </location>
</feature>
<sequence>MLNFQEAVTETLKIMDHQDLLLSDWEWETLAGAAILLKPFDILTQDLSSQYYPSLSKVLPSIVLLQDHLKEIEGIEFNDVLIMMNSALNLNLKYRFNEFYNNTAHTVATYMDPRFKKEYLDPSDKTNDKTNRTPSLGAESAEKRVISEIRRAANRSRQQHDSDPSTRNQLDNNTDDIRCLHDSRISKLNADRGGQGEISAANYLVVISEYLKLPLFPWAKDPLDFWRSKKDEGVLIPMIPVVKQFACIPATSVPSEQDRTRCYRVESQISSATPHITLYKR</sequence>